<evidence type="ECO:0000313" key="10">
    <source>
        <dbReference type="RefSeq" id="XP_019623635.1"/>
    </source>
</evidence>
<keyword evidence="3 7" id="KW-0812">Transmembrane</keyword>
<dbReference type="InterPro" id="IPR000276">
    <property type="entry name" value="GPCR_Rhodpsn"/>
</dbReference>
<gene>
    <name evidence="10" type="primary">LOC109469543</name>
</gene>
<evidence type="ECO:0000256" key="3">
    <source>
        <dbReference type="ARBA" id="ARBA00022692"/>
    </source>
</evidence>
<organism evidence="9 10">
    <name type="scientific">Branchiostoma belcheri</name>
    <name type="common">Amphioxus</name>
    <dbReference type="NCBI Taxonomy" id="7741"/>
    <lineage>
        <taxon>Eukaryota</taxon>
        <taxon>Metazoa</taxon>
        <taxon>Chordata</taxon>
        <taxon>Cephalochordata</taxon>
        <taxon>Leptocardii</taxon>
        <taxon>Amphioxiformes</taxon>
        <taxon>Branchiostomatidae</taxon>
        <taxon>Branchiostoma</taxon>
    </lineage>
</organism>
<comment type="subcellular location">
    <subcellularLocation>
        <location evidence="1">Cell membrane</location>
        <topology evidence="1">Multi-pass membrane protein</topology>
    </subcellularLocation>
</comment>
<feature type="region of interest" description="Disordered" evidence="6">
    <location>
        <begin position="290"/>
        <end position="332"/>
    </location>
</feature>
<feature type="transmembrane region" description="Helical" evidence="7">
    <location>
        <begin position="74"/>
        <end position="94"/>
    </location>
</feature>
<dbReference type="GO" id="GO:0005886">
    <property type="term" value="C:plasma membrane"/>
    <property type="evidence" value="ECO:0007669"/>
    <property type="project" value="UniProtKB-SubCell"/>
</dbReference>
<evidence type="ECO:0000256" key="6">
    <source>
        <dbReference type="SAM" id="MobiDB-lite"/>
    </source>
</evidence>
<evidence type="ECO:0000256" key="2">
    <source>
        <dbReference type="ARBA" id="ARBA00022475"/>
    </source>
</evidence>
<dbReference type="PROSITE" id="PS50262">
    <property type="entry name" value="G_PROTEIN_RECEP_F1_2"/>
    <property type="match status" value="1"/>
</dbReference>
<dbReference type="AlphaFoldDB" id="A0A6P4Y3R9"/>
<keyword evidence="9" id="KW-1185">Reference proteome</keyword>
<evidence type="ECO:0000256" key="5">
    <source>
        <dbReference type="ARBA" id="ARBA00023136"/>
    </source>
</evidence>
<dbReference type="PANTHER" id="PTHR22750">
    <property type="entry name" value="G-PROTEIN COUPLED RECEPTOR"/>
    <property type="match status" value="1"/>
</dbReference>
<dbReference type="SUPFAM" id="SSF81321">
    <property type="entry name" value="Family A G protein-coupled receptor-like"/>
    <property type="match status" value="1"/>
</dbReference>
<evidence type="ECO:0000256" key="4">
    <source>
        <dbReference type="ARBA" id="ARBA00022989"/>
    </source>
</evidence>
<dbReference type="KEGG" id="bbel:109469543"/>
<name>A0A6P4Y3R9_BRABE</name>
<keyword evidence="4 7" id="KW-1133">Transmembrane helix</keyword>
<feature type="transmembrane region" description="Helical" evidence="7">
    <location>
        <begin position="191"/>
        <end position="211"/>
    </location>
</feature>
<evidence type="ECO:0000256" key="7">
    <source>
        <dbReference type="SAM" id="Phobius"/>
    </source>
</evidence>
<dbReference type="RefSeq" id="XP_019623635.1">
    <property type="nucleotide sequence ID" value="XM_019768076.1"/>
</dbReference>
<dbReference type="OrthoDB" id="10325214at2759"/>
<feature type="transmembrane region" description="Helical" evidence="7">
    <location>
        <begin position="114"/>
        <end position="140"/>
    </location>
</feature>
<dbReference type="InterPro" id="IPR017452">
    <property type="entry name" value="GPCR_Rhodpsn_7TM"/>
</dbReference>
<feature type="compositionally biased region" description="Basic and acidic residues" evidence="6">
    <location>
        <begin position="304"/>
        <end position="317"/>
    </location>
</feature>
<dbReference type="Gene3D" id="1.20.1070.10">
    <property type="entry name" value="Rhodopsin 7-helix transmembrane proteins"/>
    <property type="match status" value="1"/>
</dbReference>
<evidence type="ECO:0000259" key="8">
    <source>
        <dbReference type="PROSITE" id="PS50262"/>
    </source>
</evidence>
<dbReference type="Proteomes" id="UP000515135">
    <property type="component" value="Unplaced"/>
</dbReference>
<keyword evidence="2" id="KW-1003">Cell membrane</keyword>
<keyword evidence="5 7" id="KW-0472">Membrane</keyword>
<feature type="compositionally biased region" description="Low complexity" evidence="6">
    <location>
        <begin position="153"/>
        <end position="162"/>
    </location>
</feature>
<feature type="compositionally biased region" description="Polar residues" evidence="6">
    <location>
        <begin position="290"/>
        <end position="302"/>
    </location>
</feature>
<reference evidence="10" key="1">
    <citation type="submission" date="2025-08" db="UniProtKB">
        <authorList>
            <consortium name="RefSeq"/>
        </authorList>
    </citation>
    <scope>IDENTIFICATION</scope>
    <source>
        <tissue evidence="10">Gonad</tissue>
    </source>
</reference>
<dbReference type="Pfam" id="PF00001">
    <property type="entry name" value="7tm_1"/>
    <property type="match status" value="1"/>
</dbReference>
<feature type="transmembrane region" description="Helical" evidence="7">
    <location>
        <begin position="223"/>
        <end position="242"/>
    </location>
</feature>
<feature type="transmembrane region" description="Helical" evidence="7">
    <location>
        <begin position="43"/>
        <end position="62"/>
    </location>
</feature>
<feature type="domain" description="G-protein coupled receptors family 1 profile" evidence="8">
    <location>
        <begin position="1"/>
        <end position="240"/>
    </location>
</feature>
<accession>A0A6P4Y3R9</accession>
<sequence length="332" mass="35822">MSNLAMADIFGGIGLMIQAAKLATIRGVMTTVTFMTHSQVMSASALALMSANCYVAVRHPIYLHTHAHTAKRNAALAIVSSWLVLSLFTFSPAMGWNCLDMPVADCFDFFHKSYMGILVAVALLCIVVMLFTNISVYIAIKQRQKRRLGQPGGVQVNNQGQNMAGEDQANNDRQAEADRKFKKSVHKARTVMIHVVVAIILWLLSLVVVPICVGDKENCPLPVAIPVLITLNSAINPVAGIVRTPDLRKGIRENLASIHRALVTAIRGNRVNPQGEQPATVTVTAMSVQGGAATSGSAQKTPKQGKERTKITHRNTEGPKTQNASLPIVEAD</sequence>
<feature type="region of interest" description="Disordered" evidence="6">
    <location>
        <begin position="150"/>
        <end position="179"/>
    </location>
</feature>
<dbReference type="GO" id="GO:0004930">
    <property type="term" value="F:G protein-coupled receptor activity"/>
    <property type="evidence" value="ECO:0007669"/>
    <property type="project" value="InterPro"/>
</dbReference>
<evidence type="ECO:0000313" key="9">
    <source>
        <dbReference type="Proteomes" id="UP000515135"/>
    </source>
</evidence>
<protein>
    <submittedName>
        <fullName evidence="10">Cannabinoid receptor 1-like</fullName>
    </submittedName>
</protein>
<dbReference type="GeneID" id="109469543"/>
<proteinExistence type="predicted"/>
<evidence type="ECO:0000256" key="1">
    <source>
        <dbReference type="ARBA" id="ARBA00004651"/>
    </source>
</evidence>